<gene>
    <name evidence="4" type="ORF">EAH73_17015</name>
</gene>
<protein>
    <submittedName>
        <fullName evidence="4">Uncharacterized protein</fullName>
    </submittedName>
</protein>
<reference evidence="4 5" key="1">
    <citation type="journal article" date="2019" name="Environ. Microbiol.">
        <title>Species interactions and distinct microbial communities in high Arctic permafrost affected cryosols are associated with the CH4 and CO2 gas fluxes.</title>
        <authorList>
            <person name="Altshuler I."/>
            <person name="Hamel J."/>
            <person name="Turney S."/>
            <person name="Magnuson E."/>
            <person name="Levesque R."/>
            <person name="Greer C."/>
            <person name="Whyte L.G."/>
        </authorList>
    </citation>
    <scope>NUCLEOTIDE SEQUENCE [LARGE SCALE GENOMIC DNA]</scope>
    <source>
        <strain evidence="4 5">S9.2P</strain>
    </source>
</reference>
<accession>A0A502GPR0</accession>
<feature type="region of interest" description="Disordered" evidence="1">
    <location>
        <begin position="255"/>
        <end position="311"/>
    </location>
</feature>
<dbReference type="RefSeq" id="WP_140468640.1">
    <property type="nucleotide sequence ID" value="NZ_RCYZ01000007.1"/>
</dbReference>
<feature type="transmembrane region" description="Helical" evidence="2">
    <location>
        <begin position="221"/>
        <end position="242"/>
    </location>
</feature>
<proteinExistence type="predicted"/>
<keyword evidence="3" id="KW-0732">Signal</keyword>
<evidence type="ECO:0000313" key="4">
    <source>
        <dbReference type="EMBL" id="TPG63745.1"/>
    </source>
</evidence>
<name>A0A502GPR0_9BACT</name>
<keyword evidence="2" id="KW-1133">Transmembrane helix</keyword>
<feature type="compositionally biased region" description="Basic and acidic residues" evidence="1">
    <location>
        <begin position="274"/>
        <end position="287"/>
    </location>
</feature>
<evidence type="ECO:0000256" key="2">
    <source>
        <dbReference type="SAM" id="Phobius"/>
    </source>
</evidence>
<dbReference type="Proteomes" id="UP000317646">
    <property type="component" value="Unassembled WGS sequence"/>
</dbReference>
<evidence type="ECO:0000313" key="5">
    <source>
        <dbReference type="Proteomes" id="UP000317646"/>
    </source>
</evidence>
<feature type="region of interest" description="Disordered" evidence="1">
    <location>
        <begin position="167"/>
        <end position="212"/>
    </location>
</feature>
<keyword evidence="2" id="KW-0472">Membrane</keyword>
<organism evidence="4 5">
    <name type="scientific">Hymenobacter nivis</name>
    <dbReference type="NCBI Taxonomy" id="1850093"/>
    <lineage>
        <taxon>Bacteria</taxon>
        <taxon>Pseudomonadati</taxon>
        <taxon>Bacteroidota</taxon>
        <taxon>Cytophagia</taxon>
        <taxon>Cytophagales</taxon>
        <taxon>Hymenobacteraceae</taxon>
        <taxon>Hymenobacter</taxon>
    </lineage>
</organism>
<feature type="compositionally biased region" description="Low complexity" evidence="1">
    <location>
        <begin position="183"/>
        <end position="195"/>
    </location>
</feature>
<sequence length="311" mass="34127">MLKLPFLALLLLLARLAPAQTPAQANKALFDKTVDELNFRTFETVYDKSFTRGKFPVTLRTAAARRQFDQFGDNAALKKLFQNYNASAERYKNRFGTGPVSLAEFNKQLNGILRDRNFEFFIHGLPRDERVALVRAEERLIKQADAQFNAAGTPADAAAVPTEAEGPMAAPLTTNDGNDDGNARAAEAPETAAGALTNTDDTAVASPQAGGPAPRHNWLDYLTFLLSLSSFLLLLHLVLNVIPGLQRRIEYLAPEGEPEPDVAPPTPGRSLLSRLRDARPKPLRDDRYADDDDDEDEAPDGTVGPQRPGYE</sequence>
<feature type="compositionally biased region" description="Acidic residues" evidence="1">
    <location>
        <begin position="288"/>
        <end position="299"/>
    </location>
</feature>
<keyword evidence="2" id="KW-0812">Transmembrane</keyword>
<keyword evidence="5" id="KW-1185">Reference proteome</keyword>
<comment type="caution">
    <text evidence="4">The sequence shown here is derived from an EMBL/GenBank/DDBJ whole genome shotgun (WGS) entry which is preliminary data.</text>
</comment>
<evidence type="ECO:0000256" key="1">
    <source>
        <dbReference type="SAM" id="MobiDB-lite"/>
    </source>
</evidence>
<dbReference type="AlphaFoldDB" id="A0A502GPR0"/>
<feature type="chain" id="PRO_5021352601" evidence="3">
    <location>
        <begin position="20"/>
        <end position="311"/>
    </location>
</feature>
<evidence type="ECO:0000256" key="3">
    <source>
        <dbReference type="SAM" id="SignalP"/>
    </source>
</evidence>
<dbReference type="OrthoDB" id="875725at2"/>
<dbReference type="EMBL" id="RCYZ01000007">
    <property type="protein sequence ID" value="TPG63745.1"/>
    <property type="molecule type" value="Genomic_DNA"/>
</dbReference>
<feature type="signal peptide" evidence="3">
    <location>
        <begin position="1"/>
        <end position="19"/>
    </location>
</feature>